<comment type="caution">
    <text evidence="1">The sequence shown here is derived from an EMBL/GenBank/DDBJ whole genome shotgun (WGS) entry which is preliminary data.</text>
</comment>
<sequence>MSDNNDATKKEVDPELDDLLDREGSEVPQNMWSEEFVKEAAAQFESSMAALLGSFSGVPGLCRDIPNAAEPEF</sequence>
<evidence type="ECO:0000313" key="1">
    <source>
        <dbReference type="EMBL" id="KAI8433242.1"/>
    </source>
</evidence>
<evidence type="ECO:0000313" key="2">
    <source>
        <dbReference type="Proteomes" id="UP001064048"/>
    </source>
</evidence>
<accession>A0ACC0K9Y3</accession>
<reference evidence="1 2" key="1">
    <citation type="journal article" date="2022" name="Genome Biol. Evol.">
        <title>The Spruce Budworm Genome: Reconstructing the Evolutionary History of Antifreeze Proteins.</title>
        <authorList>
            <person name="Beliveau C."/>
            <person name="Gagne P."/>
            <person name="Picq S."/>
            <person name="Vernygora O."/>
            <person name="Keeling C.I."/>
            <person name="Pinkney K."/>
            <person name="Doucet D."/>
            <person name="Wen F."/>
            <person name="Johnston J.S."/>
            <person name="Maaroufi H."/>
            <person name="Boyle B."/>
            <person name="Laroche J."/>
            <person name="Dewar K."/>
            <person name="Juretic N."/>
            <person name="Blackburn G."/>
            <person name="Nisole A."/>
            <person name="Brunet B."/>
            <person name="Brandao M."/>
            <person name="Lumley L."/>
            <person name="Duan J."/>
            <person name="Quan G."/>
            <person name="Lucarotti C.J."/>
            <person name="Roe A.D."/>
            <person name="Sperling F.A.H."/>
            <person name="Levesque R.C."/>
            <person name="Cusson M."/>
        </authorList>
    </citation>
    <scope>NUCLEOTIDE SEQUENCE [LARGE SCALE GENOMIC DNA]</scope>
    <source>
        <strain evidence="1">Glfc:IPQL:Cfum</strain>
    </source>
</reference>
<dbReference type="Proteomes" id="UP001064048">
    <property type="component" value="Chromosome 28"/>
</dbReference>
<proteinExistence type="predicted"/>
<keyword evidence="2" id="KW-1185">Reference proteome</keyword>
<protein>
    <submittedName>
        <fullName evidence="1">Uncharacterized protein</fullName>
    </submittedName>
</protein>
<dbReference type="EMBL" id="CM046128">
    <property type="protein sequence ID" value="KAI8433242.1"/>
    <property type="molecule type" value="Genomic_DNA"/>
</dbReference>
<gene>
    <name evidence="1" type="ORF">MSG28_015318</name>
</gene>
<name>A0ACC0K9Y3_CHOFU</name>
<organism evidence="1 2">
    <name type="scientific">Choristoneura fumiferana</name>
    <name type="common">Spruce budworm moth</name>
    <name type="synonym">Archips fumiferana</name>
    <dbReference type="NCBI Taxonomy" id="7141"/>
    <lineage>
        <taxon>Eukaryota</taxon>
        <taxon>Metazoa</taxon>
        <taxon>Ecdysozoa</taxon>
        <taxon>Arthropoda</taxon>
        <taxon>Hexapoda</taxon>
        <taxon>Insecta</taxon>
        <taxon>Pterygota</taxon>
        <taxon>Neoptera</taxon>
        <taxon>Endopterygota</taxon>
        <taxon>Lepidoptera</taxon>
        <taxon>Glossata</taxon>
        <taxon>Ditrysia</taxon>
        <taxon>Tortricoidea</taxon>
        <taxon>Tortricidae</taxon>
        <taxon>Tortricinae</taxon>
        <taxon>Choristoneura</taxon>
    </lineage>
</organism>